<dbReference type="EMBL" id="JACAZH010000002">
    <property type="protein sequence ID" value="KAF7375427.1"/>
    <property type="molecule type" value="Genomic_DNA"/>
</dbReference>
<evidence type="ECO:0000313" key="1">
    <source>
        <dbReference type="EMBL" id="KAF7375427.1"/>
    </source>
</evidence>
<gene>
    <name evidence="1" type="ORF">MSAN_00430500</name>
</gene>
<reference evidence="1" key="1">
    <citation type="submission" date="2020-05" db="EMBL/GenBank/DDBJ databases">
        <title>Mycena genomes resolve the evolution of fungal bioluminescence.</title>
        <authorList>
            <person name="Tsai I.J."/>
        </authorList>
    </citation>
    <scope>NUCLEOTIDE SEQUENCE</scope>
    <source>
        <strain evidence="1">160909Yilan</strain>
    </source>
</reference>
<comment type="caution">
    <text evidence="1">The sequence shown here is derived from an EMBL/GenBank/DDBJ whole genome shotgun (WGS) entry which is preliminary data.</text>
</comment>
<evidence type="ECO:0008006" key="3">
    <source>
        <dbReference type="Google" id="ProtNLM"/>
    </source>
</evidence>
<name>A0A8H6ZDK9_9AGAR</name>
<proteinExistence type="predicted"/>
<protein>
    <recommendedName>
        <fullName evidence="3">F-box domain-containing protein</fullName>
    </recommendedName>
</protein>
<dbReference type="OrthoDB" id="2322499at2759"/>
<keyword evidence="2" id="KW-1185">Reference proteome</keyword>
<sequence>MSLTRATYLSPTPTLANIPIETLWEIAAQPALGLVDLLHLTRTCKSLHRVLAGRQSRHVWRAKLSTFAACPASIPGYTFANLSNSTTCWKCDYPATADWDLQVRLCRECLSTIITTFDESQPPVCLVDFPSVKIRDLVNVRPPTFGCAFVTEELDAIRAKLDNMKVGDRAAFISQRKAMMVDVRVYAREYRDWEAPVHAEIRSARIPIIKERLTELGWDDEVNIFSWINNHELVTEPIELTDEVWNRIRPELEAYMIDRRKRARADTEKLLRSLDYCTPLTTKTILMSLSRIAELPVELLGGVQTGLADLIQLSRTCKSLYLVLVGRHSRHIWQAKLASLEYFPACPPSLSVYAYADLVSLSACQGCDNAPKEVDVDWDLRVRLCKDCLPVIITTFDEAQPPFYLADFPSVKIRDLVHVRPPTPHGCAFVTEELDAIRVELDSMDVGDRAAFLSQRKAMMVEARTHARECREVKLKHYRAFMKKVREEGFKFMNSM</sequence>
<accession>A0A8H6ZDK9</accession>
<evidence type="ECO:0000313" key="2">
    <source>
        <dbReference type="Proteomes" id="UP000623467"/>
    </source>
</evidence>
<dbReference type="Proteomes" id="UP000623467">
    <property type="component" value="Unassembled WGS sequence"/>
</dbReference>
<organism evidence="1 2">
    <name type="scientific">Mycena sanguinolenta</name>
    <dbReference type="NCBI Taxonomy" id="230812"/>
    <lineage>
        <taxon>Eukaryota</taxon>
        <taxon>Fungi</taxon>
        <taxon>Dikarya</taxon>
        <taxon>Basidiomycota</taxon>
        <taxon>Agaricomycotina</taxon>
        <taxon>Agaricomycetes</taxon>
        <taxon>Agaricomycetidae</taxon>
        <taxon>Agaricales</taxon>
        <taxon>Marasmiineae</taxon>
        <taxon>Mycenaceae</taxon>
        <taxon>Mycena</taxon>
    </lineage>
</organism>
<dbReference type="AlphaFoldDB" id="A0A8H6ZDK9"/>